<dbReference type="PANTHER" id="PTHR45841">
    <property type="entry name" value="MRNA TURNOVER PROTEIN 4 MRTO4"/>
    <property type="match status" value="1"/>
</dbReference>
<dbReference type="InterPro" id="IPR043141">
    <property type="entry name" value="Ribosomal_uL10-like_sf"/>
</dbReference>
<keyword evidence="8" id="KW-1185">Reference proteome</keyword>
<dbReference type="Pfam" id="PF00466">
    <property type="entry name" value="Ribosomal_L10"/>
    <property type="match status" value="1"/>
</dbReference>
<dbReference type="PANTHER" id="PTHR45841:SF1">
    <property type="entry name" value="MRNA TURNOVER PROTEIN 4 HOMOLOG"/>
    <property type="match status" value="1"/>
</dbReference>
<keyword evidence="4 5" id="KW-0539">Nucleus</keyword>
<dbReference type="Proteomes" id="UP001168821">
    <property type="component" value="Unassembled WGS sequence"/>
</dbReference>
<comment type="subcellular location">
    <subcellularLocation>
        <location evidence="5">Cytoplasm</location>
    </subcellularLocation>
    <subcellularLocation>
        <location evidence="5">Nucleus</location>
        <location evidence="5">Nucleolus</location>
    </subcellularLocation>
</comment>
<dbReference type="Gene3D" id="3.90.105.20">
    <property type="match status" value="1"/>
</dbReference>
<comment type="function">
    <text evidence="1 5">Component of the ribosome assembly machinery. Nuclear paralog of the ribosomal protein P0, it binds pre-60S subunits at an early stage of assembly in the nucleolus, and is replaced by P0 in cytoplasmic pre-60S subunits and mature 80S ribosomes.</text>
</comment>
<dbReference type="EMBL" id="JALNTZ010003903">
    <property type="protein sequence ID" value="KAJ3615759.1"/>
    <property type="molecule type" value="Genomic_DNA"/>
</dbReference>
<keyword evidence="5" id="KW-0690">Ribosome biogenesis</keyword>
<evidence type="ECO:0000259" key="6">
    <source>
        <dbReference type="Pfam" id="PF17777"/>
    </source>
</evidence>
<dbReference type="InterPro" id="IPR040637">
    <property type="entry name" value="Ribosomal_uL10-like_insert"/>
</dbReference>
<dbReference type="Pfam" id="PF17777">
    <property type="entry name" value="RL10P_insert"/>
    <property type="match status" value="1"/>
</dbReference>
<evidence type="ECO:0000256" key="4">
    <source>
        <dbReference type="ARBA" id="ARBA00023242"/>
    </source>
</evidence>
<dbReference type="GO" id="GO:0000956">
    <property type="term" value="P:nuclear-transcribed mRNA catabolic process"/>
    <property type="evidence" value="ECO:0007669"/>
    <property type="project" value="TreeGrafter"/>
</dbReference>
<dbReference type="InterPro" id="IPR051742">
    <property type="entry name" value="Ribosome_Assembly_uL10"/>
</dbReference>
<reference evidence="7" key="1">
    <citation type="journal article" date="2023" name="G3 (Bethesda)">
        <title>Whole genome assemblies of Zophobas morio and Tenebrio molitor.</title>
        <authorList>
            <person name="Kaur S."/>
            <person name="Stinson S.A."/>
            <person name="diCenzo G.C."/>
        </authorList>
    </citation>
    <scope>NUCLEOTIDE SEQUENCE</scope>
    <source>
        <strain evidence="7">QUZm001</strain>
    </source>
</reference>
<evidence type="ECO:0000256" key="2">
    <source>
        <dbReference type="ARBA" id="ARBA00008889"/>
    </source>
</evidence>
<name>A0AA38LY00_9CUCU</name>
<dbReference type="GO" id="GO:0005730">
    <property type="term" value="C:nucleolus"/>
    <property type="evidence" value="ECO:0007669"/>
    <property type="project" value="UniProtKB-SubCell"/>
</dbReference>
<dbReference type="SUPFAM" id="SSF160369">
    <property type="entry name" value="Ribosomal protein L10-like"/>
    <property type="match status" value="1"/>
</dbReference>
<dbReference type="Gene3D" id="3.30.70.1730">
    <property type="match status" value="1"/>
</dbReference>
<dbReference type="FunFam" id="3.30.70.1730:FF:000005">
    <property type="entry name" value="Ribosome assembly factor mrt4"/>
    <property type="match status" value="1"/>
</dbReference>
<evidence type="ECO:0000256" key="3">
    <source>
        <dbReference type="ARBA" id="ARBA00022490"/>
    </source>
</evidence>
<keyword evidence="3 5" id="KW-0963">Cytoplasm</keyword>
<sequence length="204" mass="23522">MPKSKRNKIYNINVTRAKGLCGKKKVASSLAECVGKFSSIHIFKVENYRSSFFKRMKRIWNDSRFFMGKNKVMARALGRNIEEELEENLHKVSGSLHGEVGLLFTNRTLEEVKEFFEKNTFPDYPRSGNIATEDFMLSEGPLEQLPASMEFQLRKLGLPACLKAGKLFLEKDFQVCSKGDLIKPEQSQILVLYFLTFYIIIYII</sequence>
<dbReference type="InterPro" id="IPR001790">
    <property type="entry name" value="Ribosomal_uL10"/>
</dbReference>
<dbReference type="GO" id="GO:0030687">
    <property type="term" value="C:preribosome, large subunit precursor"/>
    <property type="evidence" value="ECO:0007669"/>
    <property type="project" value="TreeGrafter"/>
</dbReference>
<comment type="caution">
    <text evidence="7">The sequence shown here is derived from an EMBL/GenBank/DDBJ whole genome shotgun (WGS) entry which is preliminary data.</text>
</comment>
<evidence type="ECO:0000256" key="5">
    <source>
        <dbReference type="RuleBase" id="RU364039"/>
    </source>
</evidence>
<dbReference type="AlphaFoldDB" id="A0AA38LY00"/>
<accession>A0AA38LY00</accession>
<organism evidence="7 8">
    <name type="scientific">Zophobas morio</name>
    <dbReference type="NCBI Taxonomy" id="2755281"/>
    <lineage>
        <taxon>Eukaryota</taxon>
        <taxon>Metazoa</taxon>
        <taxon>Ecdysozoa</taxon>
        <taxon>Arthropoda</taxon>
        <taxon>Hexapoda</taxon>
        <taxon>Insecta</taxon>
        <taxon>Pterygota</taxon>
        <taxon>Neoptera</taxon>
        <taxon>Endopterygota</taxon>
        <taxon>Coleoptera</taxon>
        <taxon>Polyphaga</taxon>
        <taxon>Cucujiformia</taxon>
        <taxon>Tenebrionidae</taxon>
        <taxon>Zophobas</taxon>
    </lineage>
</organism>
<dbReference type="CDD" id="cd05796">
    <property type="entry name" value="Ribosomal_P0_like"/>
    <property type="match status" value="1"/>
</dbReference>
<dbReference type="GO" id="GO:0005737">
    <property type="term" value="C:cytoplasm"/>
    <property type="evidence" value="ECO:0007669"/>
    <property type="project" value="UniProtKB-SubCell"/>
</dbReference>
<comment type="similarity">
    <text evidence="2 5">Belongs to the universal ribosomal protein uL10 family.</text>
</comment>
<feature type="domain" description="Large ribosomal subunit protein uL10-like insertion" evidence="6">
    <location>
        <begin position="126"/>
        <end position="191"/>
    </location>
</feature>
<proteinExistence type="inferred from homology"/>
<comment type="subunit">
    <text evidence="5">Associates with the pre-60S ribosomal particle.</text>
</comment>
<dbReference type="GO" id="GO:0000027">
    <property type="term" value="P:ribosomal large subunit assembly"/>
    <property type="evidence" value="ECO:0007669"/>
    <property type="project" value="InterPro"/>
</dbReference>
<evidence type="ECO:0000256" key="1">
    <source>
        <dbReference type="ARBA" id="ARBA00004046"/>
    </source>
</evidence>
<gene>
    <name evidence="7" type="ORF">Zmor_012321</name>
</gene>
<dbReference type="GO" id="GO:0006364">
    <property type="term" value="P:rRNA processing"/>
    <property type="evidence" value="ECO:0007669"/>
    <property type="project" value="TreeGrafter"/>
</dbReference>
<dbReference type="InterPro" id="IPR043164">
    <property type="entry name" value="Ribosomal_uL10-like_insert_sf"/>
</dbReference>
<evidence type="ECO:0000313" key="8">
    <source>
        <dbReference type="Proteomes" id="UP001168821"/>
    </source>
</evidence>
<evidence type="ECO:0000313" key="7">
    <source>
        <dbReference type="EMBL" id="KAJ3615759.1"/>
    </source>
</evidence>
<dbReference type="InterPro" id="IPR033867">
    <property type="entry name" value="Mrt4"/>
</dbReference>
<dbReference type="GO" id="GO:0003723">
    <property type="term" value="F:RNA binding"/>
    <property type="evidence" value="ECO:0007669"/>
    <property type="project" value="TreeGrafter"/>
</dbReference>
<protein>
    <recommendedName>
        <fullName evidence="5">Ribosome assembly factor mrt4</fullName>
    </recommendedName>
</protein>